<dbReference type="GO" id="GO:0004674">
    <property type="term" value="F:protein serine/threonine kinase activity"/>
    <property type="evidence" value="ECO:0007669"/>
    <property type="project" value="UniProtKB-KW"/>
</dbReference>
<feature type="domain" description="Protein kinase" evidence="20">
    <location>
        <begin position="79"/>
        <end position="343"/>
    </location>
</feature>
<dbReference type="Proteomes" id="UP001634394">
    <property type="component" value="Unassembled WGS sequence"/>
</dbReference>
<evidence type="ECO:0000256" key="14">
    <source>
        <dbReference type="ARBA" id="ARBA00023211"/>
    </source>
</evidence>
<dbReference type="Gene3D" id="1.10.510.10">
    <property type="entry name" value="Transferase(Phosphotransferase) domain 1"/>
    <property type="match status" value="1"/>
</dbReference>
<dbReference type="GO" id="GO:0005524">
    <property type="term" value="F:ATP binding"/>
    <property type="evidence" value="ECO:0007669"/>
    <property type="project" value="UniProtKB-UniRule"/>
</dbReference>
<proteinExistence type="inferred from homology"/>
<comment type="cofactor">
    <cofactor evidence="1">
        <name>Mn(2+)</name>
        <dbReference type="ChEBI" id="CHEBI:29035"/>
    </cofactor>
</comment>
<dbReference type="GO" id="GO:0046872">
    <property type="term" value="F:metal ion binding"/>
    <property type="evidence" value="ECO:0007669"/>
    <property type="project" value="UniProtKB-KW"/>
</dbReference>
<feature type="region of interest" description="Disordered" evidence="19">
    <location>
        <begin position="530"/>
        <end position="551"/>
    </location>
</feature>
<keyword evidence="12" id="KW-0460">Magnesium</keyword>
<evidence type="ECO:0000256" key="12">
    <source>
        <dbReference type="ARBA" id="ARBA00022842"/>
    </source>
</evidence>
<evidence type="ECO:0000256" key="13">
    <source>
        <dbReference type="ARBA" id="ARBA00023137"/>
    </source>
</evidence>
<evidence type="ECO:0000256" key="15">
    <source>
        <dbReference type="ARBA" id="ARBA00049003"/>
    </source>
</evidence>
<evidence type="ECO:0000256" key="17">
    <source>
        <dbReference type="ARBA" id="ARBA00051680"/>
    </source>
</evidence>
<sequence>MDRMTKQAEIMPVPRLGKLKRSQTIDTDSVRRETSPIANGISNDDKHEEEPEGQNHRHTPGPSCRALKHAVLALTRLDDFICEKIGAGFFAEVFKVTHRTTGQVLVLKMNKDLTNKSNVLREVQLMNRLSHPNILRFMGVCVHEGQLQALTEYINGGNLEQLLADKSVELPWTLRVKLAEDIAKGMQYLHSRGVVHRDLTSKNVLIKMEVAMYTAIVGDFGLSAKIPDPNSQKQLSTVGSPYWMAPEVILGKFYNEKADIFSFGIICCEITGRIESDPDVLPRNHNFGIDYVAFCEIIDYCPLDFLRLAFRCCQIDPKKRPSFEEIVKILEQIRMNLESDDFYQEGRERRNSTDASGYKRSRSADNILEADENAEFHDEVFNELVTPQLIGEAMSRDDPFYSPTQSNPFASMAEFKDGRKILGSCRDQEPNGYDLPSPSSAGTPPGTPNLPDNAGSRKKPVIQRKSQSLPSSPVLLRKAAERLHQESIHGTGYLKQPINPNRYSFPAFGNRSKSVFFPEAVAHKLKFEMYDSPNGKDSRESSVEKQLYGSTRCRRSTALEAHRVPRHVFNKQRSTEEGSCSNYSDKANKSVTLQNGDGDQTPQNGEGIHSPMTEIYVNHNIETKNKNLNNNEESVLCPIRSVSDTLVAYGNISSLANPQTSFSKINYNEYSTDYQIIKEETFTAKGDTQFTEEVFYSSKVSRSVRKSTNYHRSETQQKI</sequence>
<keyword evidence="11 18" id="KW-0067">ATP-binding</keyword>
<evidence type="ECO:0000256" key="6">
    <source>
        <dbReference type="ARBA" id="ARBA00022553"/>
    </source>
</evidence>
<evidence type="ECO:0000256" key="1">
    <source>
        <dbReference type="ARBA" id="ARBA00001936"/>
    </source>
</evidence>
<evidence type="ECO:0000256" key="7">
    <source>
        <dbReference type="ARBA" id="ARBA00022679"/>
    </source>
</evidence>
<dbReference type="FunFam" id="3.30.200.20:FF:000134">
    <property type="entry name" value="Dual specificity testis-specific protein kinase 2"/>
    <property type="match status" value="1"/>
</dbReference>
<keyword evidence="7" id="KW-0808">Transferase</keyword>
<evidence type="ECO:0000256" key="10">
    <source>
        <dbReference type="ARBA" id="ARBA00022777"/>
    </source>
</evidence>
<dbReference type="InterPro" id="IPR011009">
    <property type="entry name" value="Kinase-like_dom_sf"/>
</dbReference>
<dbReference type="PANTHER" id="PTHR46485:SF5">
    <property type="entry name" value="CENTER DIVIDER, ISOFORM A"/>
    <property type="match status" value="1"/>
</dbReference>
<dbReference type="InterPro" id="IPR050940">
    <property type="entry name" value="Actin_reg-Ser/Thr_kinase"/>
</dbReference>
<feature type="compositionally biased region" description="Polar residues" evidence="19">
    <location>
        <begin position="577"/>
        <end position="604"/>
    </location>
</feature>
<dbReference type="PROSITE" id="PS00107">
    <property type="entry name" value="PROTEIN_KINASE_ATP"/>
    <property type="match status" value="1"/>
</dbReference>
<evidence type="ECO:0000256" key="2">
    <source>
        <dbReference type="ARBA" id="ARBA00001946"/>
    </source>
</evidence>
<dbReference type="AlphaFoldDB" id="A0ABD3W7P0"/>
<evidence type="ECO:0000256" key="4">
    <source>
        <dbReference type="ARBA" id="ARBA00013203"/>
    </source>
</evidence>
<feature type="binding site" evidence="18">
    <location>
        <position position="108"/>
    </location>
    <ligand>
        <name>ATP</name>
        <dbReference type="ChEBI" id="CHEBI:30616"/>
    </ligand>
</feature>
<dbReference type="InterPro" id="IPR008266">
    <property type="entry name" value="Tyr_kinase_AS"/>
</dbReference>
<feature type="region of interest" description="Disordered" evidence="19">
    <location>
        <begin position="1"/>
        <end position="62"/>
    </location>
</feature>
<comment type="cofactor">
    <cofactor evidence="2">
        <name>Mg(2+)</name>
        <dbReference type="ChEBI" id="CHEBI:18420"/>
    </cofactor>
</comment>
<keyword evidence="8" id="KW-0479">Metal-binding</keyword>
<evidence type="ECO:0000256" key="8">
    <source>
        <dbReference type="ARBA" id="ARBA00022723"/>
    </source>
</evidence>
<reference evidence="21 22" key="1">
    <citation type="submission" date="2024-11" db="EMBL/GenBank/DDBJ databases">
        <title>Chromosome-level genome assembly of the freshwater bivalve Anodonta woodiana.</title>
        <authorList>
            <person name="Chen X."/>
        </authorList>
    </citation>
    <scope>NUCLEOTIDE SEQUENCE [LARGE SCALE GENOMIC DNA]</scope>
    <source>
        <strain evidence="21">MN2024</strain>
        <tissue evidence="21">Gills</tissue>
    </source>
</reference>
<dbReference type="InterPro" id="IPR000719">
    <property type="entry name" value="Prot_kinase_dom"/>
</dbReference>
<dbReference type="Pfam" id="PF07714">
    <property type="entry name" value="PK_Tyr_Ser-Thr"/>
    <property type="match status" value="1"/>
</dbReference>
<evidence type="ECO:0000256" key="5">
    <source>
        <dbReference type="ARBA" id="ARBA00022527"/>
    </source>
</evidence>
<evidence type="ECO:0000313" key="21">
    <source>
        <dbReference type="EMBL" id="KAL3869894.1"/>
    </source>
</evidence>
<evidence type="ECO:0000256" key="18">
    <source>
        <dbReference type="PROSITE-ProRule" id="PRU10141"/>
    </source>
</evidence>
<feature type="region of interest" description="Disordered" evidence="19">
    <location>
        <begin position="564"/>
        <end position="610"/>
    </location>
</feature>
<dbReference type="EC" id="2.7.12.1" evidence="4"/>
<feature type="compositionally biased region" description="Basic and acidic residues" evidence="19">
    <location>
        <begin position="530"/>
        <end position="543"/>
    </location>
</feature>
<evidence type="ECO:0000256" key="11">
    <source>
        <dbReference type="ARBA" id="ARBA00022840"/>
    </source>
</evidence>
<feature type="region of interest" description="Disordered" evidence="19">
    <location>
        <begin position="423"/>
        <end position="472"/>
    </location>
</feature>
<evidence type="ECO:0000256" key="16">
    <source>
        <dbReference type="ARBA" id="ARBA00049308"/>
    </source>
</evidence>
<keyword evidence="13" id="KW-0829">Tyrosine-protein kinase</keyword>
<keyword evidence="6" id="KW-0597">Phosphoprotein</keyword>
<keyword evidence="9 18" id="KW-0547">Nucleotide-binding</keyword>
<keyword evidence="10" id="KW-0418">Kinase</keyword>
<dbReference type="Gene3D" id="3.30.200.20">
    <property type="entry name" value="Phosphorylase Kinase, domain 1"/>
    <property type="match status" value="1"/>
</dbReference>
<dbReference type="EMBL" id="JBJQND010000008">
    <property type="protein sequence ID" value="KAL3869894.1"/>
    <property type="molecule type" value="Genomic_DNA"/>
</dbReference>
<dbReference type="PANTHER" id="PTHR46485">
    <property type="entry name" value="LIM DOMAIN KINASE 1"/>
    <property type="match status" value="1"/>
</dbReference>
<dbReference type="PRINTS" id="PR00109">
    <property type="entry name" value="TYRKINASE"/>
</dbReference>
<feature type="compositionally biased region" description="Basic and acidic residues" evidence="19">
    <location>
        <begin position="43"/>
        <end position="55"/>
    </location>
</feature>
<comment type="caution">
    <text evidence="21">The sequence shown here is derived from an EMBL/GenBank/DDBJ whole genome shotgun (WGS) entry which is preliminary data.</text>
</comment>
<keyword evidence="5" id="KW-0723">Serine/threonine-protein kinase</keyword>
<evidence type="ECO:0000256" key="19">
    <source>
        <dbReference type="SAM" id="MobiDB-lite"/>
    </source>
</evidence>
<dbReference type="InterPro" id="IPR001245">
    <property type="entry name" value="Ser-Thr/Tyr_kinase_cat_dom"/>
</dbReference>
<organism evidence="21 22">
    <name type="scientific">Sinanodonta woodiana</name>
    <name type="common">Chinese pond mussel</name>
    <name type="synonym">Anodonta woodiana</name>
    <dbReference type="NCBI Taxonomy" id="1069815"/>
    <lineage>
        <taxon>Eukaryota</taxon>
        <taxon>Metazoa</taxon>
        <taxon>Spiralia</taxon>
        <taxon>Lophotrochozoa</taxon>
        <taxon>Mollusca</taxon>
        <taxon>Bivalvia</taxon>
        <taxon>Autobranchia</taxon>
        <taxon>Heteroconchia</taxon>
        <taxon>Palaeoheterodonta</taxon>
        <taxon>Unionida</taxon>
        <taxon>Unionoidea</taxon>
        <taxon>Unionidae</taxon>
        <taxon>Unioninae</taxon>
        <taxon>Sinanodonta</taxon>
    </lineage>
</organism>
<comment type="catalytic activity">
    <reaction evidence="15">
        <text>L-seryl-[protein] + ATP = O-phospho-L-seryl-[protein] + ADP + H(+)</text>
        <dbReference type="Rhea" id="RHEA:17989"/>
        <dbReference type="Rhea" id="RHEA-COMP:9863"/>
        <dbReference type="Rhea" id="RHEA-COMP:11604"/>
        <dbReference type="ChEBI" id="CHEBI:15378"/>
        <dbReference type="ChEBI" id="CHEBI:29999"/>
        <dbReference type="ChEBI" id="CHEBI:30616"/>
        <dbReference type="ChEBI" id="CHEBI:83421"/>
        <dbReference type="ChEBI" id="CHEBI:456216"/>
        <dbReference type="EC" id="2.7.12.1"/>
    </reaction>
</comment>
<comment type="catalytic activity">
    <reaction evidence="16">
        <text>L-threonyl-[protein] + ATP = O-phospho-L-threonyl-[protein] + ADP + H(+)</text>
        <dbReference type="Rhea" id="RHEA:46608"/>
        <dbReference type="Rhea" id="RHEA-COMP:11060"/>
        <dbReference type="Rhea" id="RHEA-COMP:11605"/>
        <dbReference type="ChEBI" id="CHEBI:15378"/>
        <dbReference type="ChEBI" id="CHEBI:30013"/>
        <dbReference type="ChEBI" id="CHEBI:30616"/>
        <dbReference type="ChEBI" id="CHEBI:61977"/>
        <dbReference type="ChEBI" id="CHEBI:456216"/>
        <dbReference type="EC" id="2.7.12.1"/>
    </reaction>
</comment>
<dbReference type="EMBL" id="JBJQND010000008">
    <property type="protein sequence ID" value="KAL3869895.1"/>
    <property type="molecule type" value="Genomic_DNA"/>
</dbReference>
<dbReference type="GO" id="GO:0004712">
    <property type="term" value="F:protein serine/threonine/tyrosine kinase activity"/>
    <property type="evidence" value="ECO:0007669"/>
    <property type="project" value="UniProtKB-EC"/>
</dbReference>
<dbReference type="InterPro" id="IPR017441">
    <property type="entry name" value="Protein_kinase_ATP_BS"/>
</dbReference>
<evidence type="ECO:0000256" key="9">
    <source>
        <dbReference type="ARBA" id="ARBA00022741"/>
    </source>
</evidence>
<dbReference type="PROSITE" id="PS50011">
    <property type="entry name" value="PROTEIN_KINASE_DOM"/>
    <property type="match status" value="1"/>
</dbReference>
<feature type="region of interest" description="Disordered" evidence="19">
    <location>
        <begin position="344"/>
        <end position="364"/>
    </location>
</feature>
<keyword evidence="22" id="KW-1185">Reference proteome</keyword>
<evidence type="ECO:0000259" key="20">
    <source>
        <dbReference type="PROSITE" id="PS50011"/>
    </source>
</evidence>
<dbReference type="SUPFAM" id="SSF56112">
    <property type="entry name" value="Protein kinase-like (PK-like)"/>
    <property type="match status" value="1"/>
</dbReference>
<name>A0ABD3W7P0_SINWO</name>
<protein>
    <recommendedName>
        <fullName evidence="4">dual-specificity kinase</fullName>
        <ecNumber evidence="4">2.7.12.1</ecNumber>
    </recommendedName>
</protein>
<keyword evidence="14" id="KW-0464">Manganese</keyword>
<comment type="catalytic activity">
    <reaction evidence="17">
        <text>L-tyrosyl-[protein] + ATP = O-phospho-L-tyrosyl-[protein] + ADP + H(+)</text>
        <dbReference type="Rhea" id="RHEA:10596"/>
        <dbReference type="Rhea" id="RHEA-COMP:10136"/>
        <dbReference type="Rhea" id="RHEA-COMP:20101"/>
        <dbReference type="ChEBI" id="CHEBI:15378"/>
        <dbReference type="ChEBI" id="CHEBI:30616"/>
        <dbReference type="ChEBI" id="CHEBI:46858"/>
        <dbReference type="ChEBI" id="CHEBI:61978"/>
        <dbReference type="ChEBI" id="CHEBI:456216"/>
        <dbReference type="EC" id="2.7.12.1"/>
    </reaction>
</comment>
<accession>A0ABD3W7P0</accession>
<dbReference type="PROSITE" id="PS00109">
    <property type="entry name" value="PROTEIN_KINASE_TYR"/>
    <property type="match status" value="1"/>
</dbReference>
<gene>
    <name evidence="21" type="ORF">ACJMK2_042521</name>
</gene>
<dbReference type="GO" id="GO:0004713">
    <property type="term" value="F:protein tyrosine kinase activity"/>
    <property type="evidence" value="ECO:0007669"/>
    <property type="project" value="UniProtKB-KW"/>
</dbReference>
<comment type="similarity">
    <text evidence="3">Belongs to the protein kinase superfamily. TKL Ser/Thr protein kinase family.</text>
</comment>
<dbReference type="FunFam" id="1.10.510.10:FF:000202">
    <property type="entry name" value="Dual specificity testis-specific protein kinase 2"/>
    <property type="match status" value="1"/>
</dbReference>
<evidence type="ECO:0000313" key="22">
    <source>
        <dbReference type="Proteomes" id="UP001634394"/>
    </source>
</evidence>
<evidence type="ECO:0000256" key="3">
    <source>
        <dbReference type="ARBA" id="ARBA00005843"/>
    </source>
</evidence>